<evidence type="ECO:0000256" key="7">
    <source>
        <dbReference type="ARBA" id="ARBA00022884"/>
    </source>
</evidence>
<evidence type="ECO:0000256" key="10">
    <source>
        <dbReference type="ARBA" id="ARBA00023242"/>
    </source>
</evidence>
<feature type="domain" description="RRM" evidence="13">
    <location>
        <begin position="191"/>
        <end position="262"/>
    </location>
</feature>
<comment type="subcellular location">
    <subcellularLocation>
        <location evidence="2">Chromosome</location>
    </subcellularLocation>
    <subcellularLocation>
        <location evidence="1">Nucleus</location>
    </subcellularLocation>
</comment>
<dbReference type="GO" id="GO:0032021">
    <property type="term" value="C:NELF complex"/>
    <property type="evidence" value="ECO:0007669"/>
    <property type="project" value="InterPro"/>
</dbReference>
<evidence type="ECO:0000256" key="4">
    <source>
        <dbReference type="ARBA" id="ARBA00014464"/>
    </source>
</evidence>
<dbReference type="InterPro" id="IPR000504">
    <property type="entry name" value="RRM_dom"/>
</dbReference>
<evidence type="ECO:0000256" key="6">
    <source>
        <dbReference type="ARBA" id="ARBA00022491"/>
    </source>
</evidence>
<feature type="compositionally biased region" description="Polar residues" evidence="12">
    <location>
        <begin position="150"/>
        <end position="168"/>
    </location>
</feature>
<evidence type="ECO:0000256" key="9">
    <source>
        <dbReference type="ARBA" id="ARBA00023163"/>
    </source>
</evidence>
<evidence type="ECO:0000256" key="2">
    <source>
        <dbReference type="ARBA" id="ARBA00004286"/>
    </source>
</evidence>
<dbReference type="InterPro" id="IPR033102">
    <property type="entry name" value="NELFE"/>
</dbReference>
<keyword evidence="7 11" id="KW-0694">RNA-binding</keyword>
<evidence type="ECO:0000259" key="13">
    <source>
        <dbReference type="PROSITE" id="PS50102"/>
    </source>
</evidence>
<dbReference type="Pfam" id="PF00076">
    <property type="entry name" value="RRM_1"/>
    <property type="match status" value="1"/>
</dbReference>
<keyword evidence="14" id="KW-0648">Protein biosynthesis</keyword>
<feature type="compositionally biased region" description="Polar residues" evidence="12">
    <location>
        <begin position="268"/>
        <end position="308"/>
    </location>
</feature>
<organism evidence="14 15">
    <name type="scientific">Brachionus plicatilis</name>
    <name type="common">Marine rotifer</name>
    <name type="synonym">Brachionus muelleri</name>
    <dbReference type="NCBI Taxonomy" id="10195"/>
    <lineage>
        <taxon>Eukaryota</taxon>
        <taxon>Metazoa</taxon>
        <taxon>Spiralia</taxon>
        <taxon>Gnathifera</taxon>
        <taxon>Rotifera</taxon>
        <taxon>Eurotatoria</taxon>
        <taxon>Monogononta</taxon>
        <taxon>Pseudotrocha</taxon>
        <taxon>Ploima</taxon>
        <taxon>Brachionidae</taxon>
        <taxon>Brachionus</taxon>
    </lineage>
</organism>
<name>A0A3M7QRC3_BRAPC</name>
<evidence type="ECO:0000256" key="1">
    <source>
        <dbReference type="ARBA" id="ARBA00004123"/>
    </source>
</evidence>
<dbReference type="OrthoDB" id="378874at2759"/>
<dbReference type="InterPro" id="IPR035979">
    <property type="entry name" value="RBD_domain_sf"/>
</dbReference>
<evidence type="ECO:0000256" key="5">
    <source>
        <dbReference type="ARBA" id="ARBA00022454"/>
    </source>
</evidence>
<keyword evidence="15" id="KW-1185">Reference proteome</keyword>
<accession>A0A3M7QRC3</accession>
<reference evidence="14 15" key="1">
    <citation type="journal article" date="2018" name="Sci. Rep.">
        <title>Genomic signatures of local adaptation to the degree of environmental predictability in rotifers.</title>
        <authorList>
            <person name="Franch-Gras L."/>
            <person name="Hahn C."/>
            <person name="Garcia-Roger E.M."/>
            <person name="Carmona M.J."/>
            <person name="Serra M."/>
            <person name="Gomez A."/>
        </authorList>
    </citation>
    <scope>NUCLEOTIDE SEQUENCE [LARGE SCALE GENOMIC DNA]</scope>
    <source>
        <strain evidence="14">HYR1</strain>
    </source>
</reference>
<dbReference type="STRING" id="10195.A0A3M7QRC3"/>
<dbReference type="PANTHER" id="PTHR17250:SF0">
    <property type="entry name" value="NEGATIVE ELONGATION FACTOR E"/>
    <property type="match status" value="1"/>
</dbReference>
<keyword evidence="14" id="KW-0251">Elongation factor</keyword>
<feature type="region of interest" description="Disordered" evidence="12">
    <location>
        <begin position="93"/>
        <end position="118"/>
    </location>
</feature>
<keyword evidence="10" id="KW-0539">Nucleus</keyword>
<dbReference type="Proteomes" id="UP000276133">
    <property type="component" value="Unassembled WGS sequence"/>
</dbReference>
<dbReference type="AlphaFoldDB" id="A0A3M7QRC3"/>
<evidence type="ECO:0000256" key="11">
    <source>
        <dbReference type="PROSITE-ProRule" id="PRU00176"/>
    </source>
</evidence>
<feature type="compositionally biased region" description="Basic and acidic residues" evidence="12">
    <location>
        <begin position="309"/>
        <end position="319"/>
    </location>
</feature>
<feature type="compositionally biased region" description="Basic and acidic residues" evidence="12">
    <location>
        <begin position="29"/>
        <end position="45"/>
    </location>
</feature>
<feature type="region of interest" description="Disordered" evidence="12">
    <location>
        <begin position="27"/>
        <end position="50"/>
    </location>
</feature>
<feature type="compositionally biased region" description="Basic and acidic residues" evidence="12">
    <location>
        <begin position="93"/>
        <end position="104"/>
    </location>
</feature>
<dbReference type="PANTHER" id="PTHR17250">
    <property type="entry name" value="NEGATIVE ELONGATION FACTOR E"/>
    <property type="match status" value="1"/>
</dbReference>
<dbReference type="Gene3D" id="3.30.70.330">
    <property type="match status" value="1"/>
</dbReference>
<evidence type="ECO:0000256" key="8">
    <source>
        <dbReference type="ARBA" id="ARBA00023015"/>
    </source>
</evidence>
<evidence type="ECO:0000256" key="12">
    <source>
        <dbReference type="SAM" id="MobiDB-lite"/>
    </source>
</evidence>
<dbReference type="PROSITE" id="PS50102">
    <property type="entry name" value="RRM"/>
    <property type="match status" value="1"/>
</dbReference>
<keyword evidence="9" id="KW-0804">Transcription</keyword>
<dbReference type="GO" id="GO:0005694">
    <property type="term" value="C:chromosome"/>
    <property type="evidence" value="ECO:0007669"/>
    <property type="project" value="UniProtKB-SubCell"/>
</dbReference>
<sequence length="319" mass="35865">MLINFPNQLTSEEEQLLKKIAKMKKKKKLFSEKKSANESHVDEHQPAVVPSAISNLKRSLSSTGKQLDAKEAAKKLVQSGIIKLETENKETGFKKSCSRNDSRQRGNLNIGNPDLMEQNKQVTYSSVTSPNSAISPPIMATSSAQNARFSYSSGDSQFSRTPSFNQRGNFRRNPSDNSGYQPRFQQKHQGVSLYIKANNVKEDLLRSLFNANVSQAKILSIDVKNNYAFVHVDTKESAEMAINELNGKTFQESVFSVSFARPRKPFNRGSNFPNQRSNFSNQDFSKSNETSTNSQKNYSSEGTESSNNDQRELVKYEDM</sequence>
<dbReference type="EMBL" id="REGN01005305">
    <property type="protein sequence ID" value="RNA13872.1"/>
    <property type="molecule type" value="Genomic_DNA"/>
</dbReference>
<feature type="region of interest" description="Disordered" evidence="12">
    <location>
        <begin position="265"/>
        <end position="319"/>
    </location>
</feature>
<gene>
    <name evidence="14" type="ORF">BpHYR1_017208</name>
</gene>
<dbReference type="InterPro" id="IPR012677">
    <property type="entry name" value="Nucleotide-bd_a/b_plait_sf"/>
</dbReference>
<evidence type="ECO:0000256" key="3">
    <source>
        <dbReference type="ARBA" id="ARBA00006120"/>
    </source>
</evidence>
<evidence type="ECO:0000313" key="15">
    <source>
        <dbReference type="Proteomes" id="UP000276133"/>
    </source>
</evidence>
<evidence type="ECO:0000313" key="14">
    <source>
        <dbReference type="EMBL" id="RNA13872.1"/>
    </source>
</evidence>
<protein>
    <recommendedName>
        <fullName evidence="4">Negative elongation factor E</fullName>
    </recommendedName>
</protein>
<keyword evidence="8" id="KW-0805">Transcription regulation</keyword>
<dbReference type="GO" id="GO:0034244">
    <property type="term" value="P:negative regulation of transcription elongation by RNA polymerase II"/>
    <property type="evidence" value="ECO:0007669"/>
    <property type="project" value="TreeGrafter"/>
</dbReference>
<dbReference type="GO" id="GO:0003746">
    <property type="term" value="F:translation elongation factor activity"/>
    <property type="evidence" value="ECO:0007669"/>
    <property type="project" value="UniProtKB-KW"/>
</dbReference>
<feature type="region of interest" description="Disordered" evidence="12">
    <location>
        <begin position="150"/>
        <end position="182"/>
    </location>
</feature>
<comment type="similarity">
    <text evidence="3">Belongs to the RRM NELF-E family.</text>
</comment>
<comment type="caution">
    <text evidence="14">The sequence shown here is derived from an EMBL/GenBank/DDBJ whole genome shotgun (WGS) entry which is preliminary data.</text>
</comment>
<dbReference type="SMART" id="SM00360">
    <property type="entry name" value="RRM"/>
    <property type="match status" value="1"/>
</dbReference>
<dbReference type="SUPFAM" id="SSF54928">
    <property type="entry name" value="RNA-binding domain, RBD"/>
    <property type="match status" value="1"/>
</dbReference>
<proteinExistence type="inferred from homology"/>
<keyword evidence="6" id="KW-0678">Repressor</keyword>
<keyword evidence="5" id="KW-0158">Chromosome</keyword>
<dbReference type="GO" id="GO:0003723">
    <property type="term" value="F:RNA binding"/>
    <property type="evidence" value="ECO:0007669"/>
    <property type="project" value="UniProtKB-UniRule"/>
</dbReference>